<name>A0ACC2X1N0_9TREE</name>
<dbReference type="Proteomes" id="UP001230649">
    <property type="component" value="Unassembled WGS sequence"/>
</dbReference>
<comment type="caution">
    <text evidence="1">The sequence shown here is derived from an EMBL/GenBank/DDBJ whole genome shotgun (WGS) entry which is preliminary data.</text>
</comment>
<gene>
    <name evidence="1" type="ORF">QFC20_000081</name>
</gene>
<keyword evidence="2" id="KW-1185">Reference proteome</keyword>
<reference evidence="1" key="1">
    <citation type="submission" date="2023-04" db="EMBL/GenBank/DDBJ databases">
        <title>Draft Genome sequencing of Naganishia species isolated from polar environments using Oxford Nanopore Technology.</title>
        <authorList>
            <person name="Leo P."/>
            <person name="Venkateswaran K."/>
        </authorList>
    </citation>
    <scope>NUCLEOTIDE SEQUENCE</scope>
    <source>
        <strain evidence="1">MNA-CCFEE 5262</strain>
    </source>
</reference>
<dbReference type="EMBL" id="JASBWS010000001">
    <property type="protein sequence ID" value="KAJ9117802.1"/>
    <property type="molecule type" value="Genomic_DNA"/>
</dbReference>
<accession>A0ACC2X1N0</accession>
<evidence type="ECO:0000313" key="2">
    <source>
        <dbReference type="Proteomes" id="UP001230649"/>
    </source>
</evidence>
<proteinExistence type="predicted"/>
<organism evidence="1 2">
    <name type="scientific">Naganishia adeliensis</name>
    <dbReference type="NCBI Taxonomy" id="92952"/>
    <lineage>
        <taxon>Eukaryota</taxon>
        <taxon>Fungi</taxon>
        <taxon>Dikarya</taxon>
        <taxon>Basidiomycota</taxon>
        <taxon>Agaricomycotina</taxon>
        <taxon>Tremellomycetes</taxon>
        <taxon>Filobasidiales</taxon>
        <taxon>Filobasidiaceae</taxon>
        <taxon>Naganishia</taxon>
    </lineage>
</organism>
<protein>
    <submittedName>
        <fullName evidence="1">Uncharacterized protein</fullName>
    </submittedName>
</protein>
<sequence length="839" mass="90448">MFEIDTSPKLSRAGLSRSTSGIIVPDYQIPRATFESRACWSVPTSPVATVKRQNIDQDVWNASSTIPVRHSPKRPKYTSLPSFTQSIIAPVLSPFTTKWDNGVFDGPLCEQYAGSVSPQAKDAGENAHVAMSPQPSNMPATSPSTRFTSNMFQEFAMSPPDLSAFPFCHFKQMLSPSLIAMDPQFPGADAPGSDNHTVSGCLLSGCHGHELSHDQDGHPSPAVWSPSTLAAMRKQWRHMRKQPPAQTAVPLRPCLKKMAVHSTSSSLPYDMDTSINGARTLSSSSLGVASSFGHTDFGDDSPAPLHVDVGLQEMLSGEWSAGNRSRSTSGASSTMLFSPFPSDHEDGDHGSWTPQMALQILEEDELTEVEEYMLQGFLKAFSQPRTISNEGTIKPPKIEPSFSPDGAEEDLGSTPTPASVLTAQAVRRDDTVRPSPSRSRSAVFIPDSSSSSIICESPGAVEPDLPSLSKIVGHMATISVSGDQSADQQGLNLASPVRLQHSRSPMLDSDAEIDGEWQWACPITMPVPIRSGSLAGFASSPSDGSSEIFQPRRSPSNLPSRSNSINSNASTTGEKRRVHFPVCPGGTGEKMALCALYPTYSATDYDRTPLEPPSEEERNCRMPERGSRDLSEEEESYLISQEEAAAWQAGHIAASSSNFISAVAQPADFQFPVFDRDCESAAALDWSCSNDFISTVPTEGHDPIGTTDDNWEDWLDRRKQDAAISSDTLSHMDASSCGTSTLSSTTASDPQLGSQPGHVAGESEDLESWLPHVSSRKSHESSSEATSVIPSTSIPKLKKKKKTVSSEKRTTLWTQTQSTWDQFGSDSWSTGEEGCLGGF</sequence>
<evidence type="ECO:0000313" key="1">
    <source>
        <dbReference type="EMBL" id="KAJ9117802.1"/>
    </source>
</evidence>